<feature type="compositionally biased region" description="Basic residues" evidence="1">
    <location>
        <begin position="7"/>
        <end position="16"/>
    </location>
</feature>
<feature type="non-terminal residue" evidence="2">
    <location>
        <position position="247"/>
    </location>
</feature>
<feature type="non-terminal residue" evidence="2">
    <location>
        <position position="1"/>
    </location>
</feature>
<keyword evidence="2" id="KW-0560">Oxidoreductase</keyword>
<dbReference type="GO" id="GO:0008691">
    <property type="term" value="F:3-hydroxybutyryl-CoA dehydrogenase activity"/>
    <property type="evidence" value="ECO:0007669"/>
    <property type="project" value="UniProtKB-EC"/>
</dbReference>
<reference evidence="2" key="1">
    <citation type="submission" date="2020-02" db="EMBL/GenBank/DDBJ databases">
        <authorList>
            <person name="Meier V. D."/>
        </authorList>
    </citation>
    <scope>NUCLEOTIDE SEQUENCE</scope>
    <source>
        <strain evidence="2">AVDCRST_MAG20</strain>
    </source>
</reference>
<feature type="compositionally biased region" description="Basic residues" evidence="1">
    <location>
        <begin position="26"/>
        <end position="50"/>
    </location>
</feature>
<feature type="compositionally biased region" description="Low complexity" evidence="1">
    <location>
        <begin position="142"/>
        <end position="151"/>
    </location>
</feature>
<feature type="compositionally biased region" description="Basic and acidic residues" evidence="1">
    <location>
        <begin position="233"/>
        <end position="247"/>
    </location>
</feature>
<dbReference type="EC" id="1.1.1.157" evidence="2"/>
<feature type="compositionally biased region" description="Basic and acidic residues" evidence="1">
    <location>
        <begin position="152"/>
        <end position="166"/>
    </location>
</feature>
<accession>A0A6J4IIW2</accession>
<dbReference type="EMBL" id="CADCSY010000102">
    <property type="protein sequence ID" value="CAA9251412.1"/>
    <property type="molecule type" value="Genomic_DNA"/>
</dbReference>
<feature type="compositionally biased region" description="Basic and acidic residues" evidence="1">
    <location>
        <begin position="176"/>
        <end position="186"/>
    </location>
</feature>
<evidence type="ECO:0000256" key="1">
    <source>
        <dbReference type="SAM" id="MobiDB-lite"/>
    </source>
</evidence>
<protein>
    <submittedName>
        <fullName evidence="2">3-hydroxybutyryl-CoA dehydrogenase</fullName>
        <ecNumber evidence="2">1.1.1.157</ecNumber>
    </submittedName>
</protein>
<dbReference type="AlphaFoldDB" id="A0A6J4IIW2"/>
<feature type="compositionally biased region" description="Basic and acidic residues" evidence="1">
    <location>
        <begin position="114"/>
        <end position="124"/>
    </location>
</feature>
<proteinExistence type="predicted"/>
<gene>
    <name evidence="2" type="ORF">AVDCRST_MAG20-2280</name>
</gene>
<evidence type="ECO:0000313" key="2">
    <source>
        <dbReference type="EMBL" id="CAA9251412.1"/>
    </source>
</evidence>
<organism evidence="2">
    <name type="scientific">uncultured Acidimicrobiales bacterium</name>
    <dbReference type="NCBI Taxonomy" id="310071"/>
    <lineage>
        <taxon>Bacteria</taxon>
        <taxon>Bacillati</taxon>
        <taxon>Actinomycetota</taxon>
        <taxon>Acidimicrobiia</taxon>
        <taxon>Acidimicrobiales</taxon>
        <taxon>environmental samples</taxon>
    </lineage>
</organism>
<name>A0A6J4IIW2_9ACTN</name>
<feature type="region of interest" description="Disordered" evidence="1">
    <location>
        <begin position="1"/>
        <end position="247"/>
    </location>
</feature>
<feature type="compositionally biased region" description="Basic residues" evidence="1">
    <location>
        <begin position="66"/>
        <end position="81"/>
    </location>
</feature>
<sequence length="247" mass="26995">GAAQDRRHGRRCHGGGHRPGPGDRRVRGRLLRRERGRARGRACGCRRRPLRCPQRGRAGQADRCGGGRRPRPADLHRRRGAPARERRGGGGRPRAPRPQGHGVPGARRPLPAADDPRLELERLPHLSPGRRHRPPRPRDRLALGLPGAGDAAGRDRACTLDVGCDHRGRRRAGPGRRQEPGRRAGRTDLVGLRGQPRLLRHGARGGTGRARGHRRPRRGGPADGGLLPLADGTLRHDPGRGLRVERV</sequence>